<reference evidence="1" key="1">
    <citation type="submission" date="2014-11" db="EMBL/GenBank/DDBJ databases">
        <authorList>
            <person name="Amaro Gonzalez C."/>
        </authorList>
    </citation>
    <scope>NUCLEOTIDE SEQUENCE</scope>
</reference>
<evidence type="ECO:0000313" key="1">
    <source>
        <dbReference type="EMBL" id="JAH59473.1"/>
    </source>
</evidence>
<organism evidence="1">
    <name type="scientific">Anguilla anguilla</name>
    <name type="common">European freshwater eel</name>
    <name type="synonym">Muraena anguilla</name>
    <dbReference type="NCBI Taxonomy" id="7936"/>
    <lineage>
        <taxon>Eukaryota</taxon>
        <taxon>Metazoa</taxon>
        <taxon>Chordata</taxon>
        <taxon>Craniata</taxon>
        <taxon>Vertebrata</taxon>
        <taxon>Euteleostomi</taxon>
        <taxon>Actinopterygii</taxon>
        <taxon>Neopterygii</taxon>
        <taxon>Teleostei</taxon>
        <taxon>Anguilliformes</taxon>
        <taxon>Anguillidae</taxon>
        <taxon>Anguilla</taxon>
    </lineage>
</organism>
<reference evidence="1" key="2">
    <citation type="journal article" date="2015" name="Fish Shellfish Immunol.">
        <title>Early steps in the European eel (Anguilla anguilla)-Vibrio vulnificus interaction in the gills: Role of the RtxA13 toxin.</title>
        <authorList>
            <person name="Callol A."/>
            <person name="Pajuelo D."/>
            <person name="Ebbesson L."/>
            <person name="Teles M."/>
            <person name="MacKenzie S."/>
            <person name="Amaro C."/>
        </authorList>
    </citation>
    <scope>NUCLEOTIDE SEQUENCE</scope>
</reference>
<proteinExistence type="predicted"/>
<name>A0A0E9U3D2_ANGAN</name>
<sequence length="27" mass="3096">MSSRLHRCLAEKFQTGTPLFSGRRGMQ</sequence>
<accession>A0A0E9U3D2</accession>
<protein>
    <submittedName>
        <fullName evidence="1">Uncharacterized protein</fullName>
    </submittedName>
</protein>
<dbReference type="EMBL" id="GBXM01028390">
    <property type="protein sequence ID" value="JAH80187.1"/>
    <property type="molecule type" value="Transcribed_RNA"/>
</dbReference>
<dbReference type="EMBL" id="GBXM01049104">
    <property type="protein sequence ID" value="JAH59473.1"/>
    <property type="molecule type" value="Transcribed_RNA"/>
</dbReference>
<dbReference type="AlphaFoldDB" id="A0A0E9U3D2"/>